<evidence type="ECO:0000259" key="1">
    <source>
        <dbReference type="PROSITE" id="PS50883"/>
    </source>
</evidence>
<dbReference type="SUPFAM" id="SSF141868">
    <property type="entry name" value="EAL domain-like"/>
    <property type="match status" value="1"/>
</dbReference>
<protein>
    <submittedName>
        <fullName evidence="2">EAL domain-containing protein</fullName>
    </submittedName>
</protein>
<feature type="domain" description="EAL" evidence="1">
    <location>
        <begin position="1"/>
        <end position="88"/>
    </location>
</feature>
<name>A0A833H325_9LEPT</name>
<dbReference type="EMBL" id="WBUI01000005">
    <property type="protein sequence ID" value="KAB2933620.1"/>
    <property type="molecule type" value="Genomic_DNA"/>
</dbReference>
<evidence type="ECO:0000313" key="2">
    <source>
        <dbReference type="EMBL" id="KAB2933620.1"/>
    </source>
</evidence>
<dbReference type="CDD" id="cd01948">
    <property type="entry name" value="EAL"/>
    <property type="match status" value="1"/>
</dbReference>
<organism evidence="2 3">
    <name type="scientific">Leptonema illini</name>
    <dbReference type="NCBI Taxonomy" id="183"/>
    <lineage>
        <taxon>Bacteria</taxon>
        <taxon>Pseudomonadati</taxon>
        <taxon>Spirochaetota</taxon>
        <taxon>Spirochaetia</taxon>
        <taxon>Leptospirales</taxon>
        <taxon>Leptospiraceae</taxon>
        <taxon>Leptonema</taxon>
    </lineage>
</organism>
<dbReference type="Proteomes" id="UP000460298">
    <property type="component" value="Unassembled WGS sequence"/>
</dbReference>
<proteinExistence type="predicted"/>
<dbReference type="InterPro" id="IPR001633">
    <property type="entry name" value="EAL_dom"/>
</dbReference>
<accession>A0A833H325</accession>
<dbReference type="Pfam" id="PF00563">
    <property type="entry name" value="EAL"/>
    <property type="match status" value="1"/>
</dbReference>
<comment type="caution">
    <text evidence="2">The sequence shown here is derived from an EMBL/GenBank/DDBJ whole genome shotgun (WGS) entry which is preliminary data.</text>
</comment>
<dbReference type="AlphaFoldDB" id="A0A833H325"/>
<dbReference type="PANTHER" id="PTHR33121">
    <property type="entry name" value="CYCLIC DI-GMP PHOSPHODIESTERASE PDEF"/>
    <property type="match status" value="1"/>
</dbReference>
<dbReference type="PANTHER" id="PTHR33121:SF71">
    <property type="entry name" value="OXYGEN SENSOR PROTEIN DOSP"/>
    <property type="match status" value="1"/>
</dbReference>
<dbReference type="GO" id="GO:0071111">
    <property type="term" value="F:cyclic-guanylate-specific phosphodiesterase activity"/>
    <property type="evidence" value="ECO:0007669"/>
    <property type="project" value="InterPro"/>
</dbReference>
<dbReference type="InterPro" id="IPR035919">
    <property type="entry name" value="EAL_sf"/>
</dbReference>
<evidence type="ECO:0000313" key="3">
    <source>
        <dbReference type="Proteomes" id="UP000460298"/>
    </source>
</evidence>
<reference evidence="2 3" key="1">
    <citation type="submission" date="2019-10" db="EMBL/GenBank/DDBJ databases">
        <title>Extracellular Electron Transfer in a Candidatus Methanoperedens spp. Enrichment Culture.</title>
        <authorList>
            <person name="Berger S."/>
            <person name="Rangel Shaw D."/>
            <person name="Berben T."/>
            <person name="In 'T Zandt M."/>
            <person name="Frank J."/>
            <person name="Reimann J."/>
            <person name="Jetten M.S.M."/>
            <person name="Welte C.U."/>
        </authorList>
    </citation>
    <scope>NUCLEOTIDE SEQUENCE [LARGE SCALE GENOMIC DNA]</scope>
    <source>
        <strain evidence="2">SB12</strain>
    </source>
</reference>
<dbReference type="InterPro" id="IPR050706">
    <property type="entry name" value="Cyclic-di-GMP_PDE-like"/>
</dbReference>
<dbReference type="PROSITE" id="PS50883">
    <property type="entry name" value="EAL"/>
    <property type="match status" value="1"/>
</dbReference>
<dbReference type="Gene3D" id="3.20.20.450">
    <property type="entry name" value="EAL domain"/>
    <property type="match status" value="1"/>
</dbReference>
<sequence length="88" mass="9696">MAYLSGAPSRRYDQDRSFVTGLADSPRKRHLVQAMIMIAKALDLSVVAEGVERREELDLLLALGCEEVQGYLFGMPQPAEALFGALLE</sequence>
<gene>
    <name evidence="2" type="ORF">F9K24_07190</name>
</gene>